<keyword evidence="1" id="KW-1133">Transmembrane helix</keyword>
<keyword evidence="1" id="KW-0472">Membrane</keyword>
<dbReference type="EMBL" id="FNGY01000014">
    <property type="protein sequence ID" value="SDO37584.1"/>
    <property type="molecule type" value="Genomic_DNA"/>
</dbReference>
<feature type="transmembrane region" description="Helical" evidence="1">
    <location>
        <begin position="121"/>
        <end position="142"/>
    </location>
</feature>
<gene>
    <name evidence="2" type="ORF">SAMN05421820_11453</name>
</gene>
<dbReference type="Proteomes" id="UP000183200">
    <property type="component" value="Unassembled WGS sequence"/>
</dbReference>
<dbReference type="AlphaFoldDB" id="A0A1H0J1H3"/>
<evidence type="ECO:0000256" key="1">
    <source>
        <dbReference type="SAM" id="Phobius"/>
    </source>
</evidence>
<reference evidence="3" key="1">
    <citation type="submission" date="2016-10" db="EMBL/GenBank/DDBJ databases">
        <authorList>
            <person name="Varghese N."/>
            <person name="Submissions S."/>
        </authorList>
    </citation>
    <scope>NUCLEOTIDE SEQUENCE [LARGE SCALE GENOMIC DNA]</scope>
    <source>
        <strain evidence="3">DSM 19110</strain>
    </source>
</reference>
<protein>
    <submittedName>
        <fullName evidence="2">Uncharacterized protein</fullName>
    </submittedName>
</protein>
<feature type="transmembrane region" description="Helical" evidence="1">
    <location>
        <begin position="97"/>
        <end position="115"/>
    </location>
</feature>
<name>A0A1H0J1H3_9SPHI</name>
<organism evidence="2 3">
    <name type="scientific">Pedobacter steynii</name>
    <dbReference type="NCBI Taxonomy" id="430522"/>
    <lineage>
        <taxon>Bacteria</taxon>
        <taxon>Pseudomonadati</taxon>
        <taxon>Bacteroidota</taxon>
        <taxon>Sphingobacteriia</taxon>
        <taxon>Sphingobacteriales</taxon>
        <taxon>Sphingobacteriaceae</taxon>
        <taxon>Pedobacter</taxon>
    </lineage>
</organism>
<proteinExistence type="predicted"/>
<keyword evidence="1" id="KW-0812">Transmembrane</keyword>
<sequence length="148" mass="16471">MGFSSSIFVFAQEKTNGVPASSLPNLNQNIMESANQNLHIETIVSLILIGLLVFFTISILQYILEHRLKNKIIDRGVSEQLSASILEKNGKNKYDEAMKLAILLCSIGVGLILTYCTMPLHIHSLAIMAFSIGAGYLGYFFYLKNQNR</sequence>
<feature type="transmembrane region" description="Helical" evidence="1">
    <location>
        <begin position="43"/>
        <end position="64"/>
    </location>
</feature>
<evidence type="ECO:0000313" key="3">
    <source>
        <dbReference type="Proteomes" id="UP000183200"/>
    </source>
</evidence>
<accession>A0A1H0J1H3</accession>
<evidence type="ECO:0000313" key="2">
    <source>
        <dbReference type="EMBL" id="SDO37584.1"/>
    </source>
</evidence>
<keyword evidence="3" id="KW-1185">Reference proteome</keyword>